<dbReference type="GO" id="GO:1990904">
    <property type="term" value="C:ribonucleoprotein complex"/>
    <property type="evidence" value="ECO:0007669"/>
    <property type="project" value="UniProtKB-KW"/>
</dbReference>
<dbReference type="Ensembl" id="ENSMNET00000066666.1">
    <property type="protein sequence ID" value="ENSMNEP00000042164.1"/>
    <property type="gene ID" value="ENSMNEG00000043851.1"/>
</dbReference>
<dbReference type="InterPro" id="IPR019338">
    <property type="entry name" value="Ribosomal_bL35m"/>
</dbReference>
<protein>
    <submittedName>
        <fullName evidence="1">Mitochondrial ribosomal protein L35</fullName>
    </submittedName>
</protein>
<evidence type="ECO:0000313" key="1">
    <source>
        <dbReference type="Ensembl" id="ENSMNEP00000042164.1"/>
    </source>
</evidence>
<proteinExistence type="predicted"/>
<dbReference type="PANTHER" id="PTHR15909">
    <property type="entry name" value="39S RIBOSOMAL PROTEIN L35, MITOCHONDRIAL"/>
    <property type="match status" value="1"/>
</dbReference>
<dbReference type="GO" id="GO:0005739">
    <property type="term" value="C:mitochondrion"/>
    <property type="evidence" value="ECO:0007669"/>
    <property type="project" value="UniProtKB-SubCell"/>
</dbReference>
<dbReference type="GeneTree" id="ENSGT00390000007547"/>
<dbReference type="AlphaFoldDB" id="A0A2K6E1W1"/>
<reference evidence="1" key="1">
    <citation type="submission" date="2025-08" db="UniProtKB">
        <authorList>
            <consortium name="Ensembl"/>
        </authorList>
    </citation>
    <scope>IDENTIFICATION</scope>
</reference>
<gene>
    <name evidence="1" type="primary">MRPL35</name>
</gene>
<dbReference type="Proteomes" id="UP000233120">
    <property type="component" value="Unassembled WGS sequence"/>
</dbReference>
<reference evidence="1" key="2">
    <citation type="submission" date="2025-09" db="UniProtKB">
        <authorList>
            <consortium name="Ensembl"/>
        </authorList>
    </citation>
    <scope>IDENTIFICATION</scope>
</reference>
<keyword evidence="2" id="KW-1185">Reference proteome</keyword>
<accession>A0A2K6E1W1</accession>
<organism evidence="1 2">
    <name type="scientific">Macaca nemestrina</name>
    <name type="common">Pig-tailed macaque</name>
    <dbReference type="NCBI Taxonomy" id="9545"/>
    <lineage>
        <taxon>Eukaryota</taxon>
        <taxon>Metazoa</taxon>
        <taxon>Chordata</taxon>
        <taxon>Craniata</taxon>
        <taxon>Vertebrata</taxon>
        <taxon>Euteleostomi</taxon>
        <taxon>Mammalia</taxon>
        <taxon>Eutheria</taxon>
        <taxon>Euarchontoglires</taxon>
        <taxon>Primates</taxon>
        <taxon>Haplorrhini</taxon>
        <taxon>Catarrhini</taxon>
        <taxon>Cercopithecidae</taxon>
        <taxon>Cercopithecinae</taxon>
        <taxon>Macaca</taxon>
    </lineage>
</organism>
<name>A0A2K6E1W1_MACNE</name>
<dbReference type="PANTHER" id="PTHR15909:SF0">
    <property type="entry name" value="LARGE RIBOSOMAL SUBUNIT PROTEIN BL35M"/>
    <property type="match status" value="1"/>
</dbReference>
<dbReference type="Bgee" id="ENSMNEG00000043851">
    <property type="expression patterns" value="Expressed in heart and 12 other cell types or tissues"/>
</dbReference>
<evidence type="ECO:0000313" key="2">
    <source>
        <dbReference type="Proteomes" id="UP000233120"/>
    </source>
</evidence>
<dbReference type="GO" id="GO:0005840">
    <property type="term" value="C:ribosome"/>
    <property type="evidence" value="ECO:0007669"/>
    <property type="project" value="UniProtKB-KW"/>
</dbReference>
<sequence>MHNFESHTRLQSEFMGILRPLNILASSTYRSCVKNASLISALSTGRFSHIQTPVVSSTPRLTTSERNLTCGHTSEILNRLAIRKNYGKRHLQEKSD</sequence>